<comment type="subcellular location">
    <subcellularLocation>
        <location evidence="6">Cytoplasm</location>
    </subcellularLocation>
</comment>
<comment type="caution">
    <text evidence="9">The sequence shown here is derived from an EMBL/GenBank/DDBJ whole genome shotgun (WGS) entry which is preliminary data.</text>
</comment>
<feature type="domain" description="TACO1/YebC-like N-terminal" evidence="8">
    <location>
        <begin position="5"/>
        <end position="76"/>
    </location>
</feature>
<evidence type="ECO:0000313" key="9">
    <source>
        <dbReference type="EMBL" id="MBN9413756.1"/>
    </source>
</evidence>
<dbReference type="GO" id="GO:0003677">
    <property type="term" value="F:DNA binding"/>
    <property type="evidence" value="ECO:0007669"/>
    <property type="project" value="UniProtKB-UniRule"/>
</dbReference>
<evidence type="ECO:0000256" key="5">
    <source>
        <dbReference type="ARBA" id="ARBA00023163"/>
    </source>
</evidence>
<dbReference type="InterPro" id="IPR048300">
    <property type="entry name" value="TACO1_YebC-like_2nd/3rd_dom"/>
</dbReference>
<keyword evidence="5 6" id="KW-0804">Transcription</keyword>
<evidence type="ECO:0000256" key="4">
    <source>
        <dbReference type="ARBA" id="ARBA00023125"/>
    </source>
</evidence>
<evidence type="ECO:0000259" key="7">
    <source>
        <dbReference type="Pfam" id="PF01709"/>
    </source>
</evidence>
<organism evidence="9 10">
    <name type="scientific">Candidatus Paracaedimonas acanthamoebae</name>
    <dbReference type="NCBI Taxonomy" id="244581"/>
    <lineage>
        <taxon>Bacteria</taxon>
        <taxon>Pseudomonadati</taxon>
        <taxon>Pseudomonadota</taxon>
        <taxon>Alphaproteobacteria</taxon>
        <taxon>Holosporales</taxon>
        <taxon>Caedimonadaceae</taxon>
        <taxon>Candidatus Paracaedimonas</taxon>
    </lineage>
</organism>
<evidence type="ECO:0000259" key="8">
    <source>
        <dbReference type="Pfam" id="PF20772"/>
    </source>
</evidence>
<evidence type="ECO:0000256" key="3">
    <source>
        <dbReference type="ARBA" id="ARBA00023015"/>
    </source>
</evidence>
<name>A0A8J7TTU8_9PROT</name>
<evidence type="ECO:0000256" key="1">
    <source>
        <dbReference type="ARBA" id="ARBA00008724"/>
    </source>
</evidence>
<dbReference type="NCBIfam" id="NF001030">
    <property type="entry name" value="PRK00110.1"/>
    <property type="match status" value="1"/>
</dbReference>
<dbReference type="GO" id="GO:0005829">
    <property type="term" value="C:cytosol"/>
    <property type="evidence" value="ECO:0007669"/>
    <property type="project" value="TreeGrafter"/>
</dbReference>
<dbReference type="Pfam" id="PF01709">
    <property type="entry name" value="Transcrip_reg"/>
    <property type="match status" value="1"/>
</dbReference>
<proteinExistence type="inferred from homology"/>
<keyword evidence="4 6" id="KW-0238">DNA-binding</keyword>
<dbReference type="FunFam" id="1.10.10.200:FF:000002">
    <property type="entry name" value="Probable transcriptional regulatory protein CLM62_37755"/>
    <property type="match status" value="1"/>
</dbReference>
<keyword evidence="2 6" id="KW-0963">Cytoplasm</keyword>
<dbReference type="EMBL" id="JAFKGL010000045">
    <property type="protein sequence ID" value="MBN9413756.1"/>
    <property type="molecule type" value="Genomic_DNA"/>
</dbReference>
<dbReference type="NCBIfam" id="TIGR01033">
    <property type="entry name" value="YebC/PmpR family DNA-binding transcriptional regulator"/>
    <property type="match status" value="1"/>
</dbReference>
<protein>
    <recommendedName>
        <fullName evidence="6">Probable transcriptional regulatory protein J0H12_07570</fullName>
    </recommendedName>
</protein>
<dbReference type="AlphaFoldDB" id="A0A8J7TTU8"/>
<evidence type="ECO:0000313" key="10">
    <source>
        <dbReference type="Proteomes" id="UP000664414"/>
    </source>
</evidence>
<dbReference type="InterPro" id="IPR029072">
    <property type="entry name" value="YebC-like"/>
</dbReference>
<accession>A0A8J7TTU8</accession>
<comment type="similarity">
    <text evidence="1 6">Belongs to the TACO1 family.</text>
</comment>
<feature type="domain" description="TACO1/YebC-like second and third" evidence="7">
    <location>
        <begin position="82"/>
        <end position="236"/>
    </location>
</feature>
<dbReference type="InterPro" id="IPR049083">
    <property type="entry name" value="TACO1_YebC_N"/>
</dbReference>
<dbReference type="InterPro" id="IPR017856">
    <property type="entry name" value="Integrase-like_N"/>
</dbReference>
<evidence type="ECO:0000256" key="2">
    <source>
        <dbReference type="ARBA" id="ARBA00022490"/>
    </source>
</evidence>
<keyword evidence="3 6" id="KW-0805">Transcription regulation</keyword>
<dbReference type="InterPro" id="IPR026564">
    <property type="entry name" value="Transcrip_reg_TACO1-like_dom3"/>
</dbReference>
<reference evidence="9" key="1">
    <citation type="submission" date="2021-02" db="EMBL/GenBank/DDBJ databases">
        <title>Thiocyanate and organic carbon inputs drive convergent selection for specific autotrophic Afipia and Thiobacillus strains within complex microbiomes.</title>
        <authorList>
            <person name="Huddy R.J."/>
            <person name="Sachdeva R."/>
            <person name="Kadzinga F."/>
            <person name="Kantor R.S."/>
            <person name="Harrison S.T.L."/>
            <person name="Banfield J.F."/>
        </authorList>
    </citation>
    <scope>NUCLEOTIDE SEQUENCE</scope>
    <source>
        <strain evidence="9">SCN18_10_11_15_R4_P_38_20</strain>
    </source>
</reference>
<gene>
    <name evidence="9" type="ORF">J0H12_07570</name>
</gene>
<dbReference type="Pfam" id="PF20772">
    <property type="entry name" value="TACO1_YebC_N"/>
    <property type="match status" value="1"/>
</dbReference>
<dbReference type="NCBIfam" id="NF009044">
    <property type="entry name" value="PRK12378.1"/>
    <property type="match status" value="1"/>
</dbReference>
<dbReference type="InterPro" id="IPR002876">
    <property type="entry name" value="Transcrip_reg_TACO1-like"/>
</dbReference>
<dbReference type="GO" id="GO:0006355">
    <property type="term" value="P:regulation of DNA-templated transcription"/>
    <property type="evidence" value="ECO:0007669"/>
    <property type="project" value="UniProtKB-UniRule"/>
</dbReference>
<evidence type="ECO:0000256" key="6">
    <source>
        <dbReference type="HAMAP-Rule" id="MF_00693"/>
    </source>
</evidence>
<sequence>MAGHSQFKNIMHRKGAQDAKRAKVFTKLIRELTVAAKEGGPDLLSNPRLRSAVIAAREANMPKDTMERAIKRASGGDDGADYQAIRYEGYGPGGVAVIVEALTDNRNRTAAEVRSSFTKYGGNLGESNSVSFQFDQLGQILYHASKASADLMFEAALNAGASDVVTTQDQHEIYCKVEELAAVRDMLMAKFGDPQAAKLVWKPQNTVPLDADAAKSLFKFLDVLDDNDDVQNVYSNEDIDESVLKTLEL</sequence>
<dbReference type="PANTHER" id="PTHR12532:SF6">
    <property type="entry name" value="TRANSCRIPTIONAL REGULATORY PROTEIN YEBC-RELATED"/>
    <property type="match status" value="1"/>
</dbReference>
<dbReference type="PANTHER" id="PTHR12532">
    <property type="entry name" value="TRANSLATIONAL ACTIVATOR OF CYTOCHROME C OXIDASE 1"/>
    <property type="match status" value="1"/>
</dbReference>
<dbReference type="Gene3D" id="1.10.10.200">
    <property type="match status" value="1"/>
</dbReference>
<dbReference type="SUPFAM" id="SSF75625">
    <property type="entry name" value="YebC-like"/>
    <property type="match status" value="1"/>
</dbReference>
<dbReference type="HAMAP" id="MF_00693">
    <property type="entry name" value="Transcrip_reg_TACO1"/>
    <property type="match status" value="1"/>
</dbReference>
<dbReference type="Proteomes" id="UP000664414">
    <property type="component" value="Unassembled WGS sequence"/>
</dbReference>
<dbReference type="Gene3D" id="3.30.70.980">
    <property type="match status" value="2"/>
</dbReference>